<keyword evidence="7" id="KW-0235">DNA replication</keyword>
<dbReference type="InterPro" id="IPR050535">
    <property type="entry name" value="DNA_Repair-Maintenance_Comp"/>
</dbReference>
<protein>
    <recommendedName>
        <fullName evidence="3 7">Nuclease SbcCD subunit D</fullName>
    </recommendedName>
</protein>
<accession>A0A919AYR6</accession>
<keyword evidence="11" id="KW-1185">Reference proteome</keyword>
<dbReference type="EMBL" id="BNBD01000001">
    <property type="protein sequence ID" value="GHF30184.1"/>
    <property type="molecule type" value="Genomic_DNA"/>
</dbReference>
<comment type="subunit">
    <text evidence="2 7">Heterodimer of SbcC and SbcD.</text>
</comment>
<evidence type="ECO:0000256" key="7">
    <source>
        <dbReference type="RuleBase" id="RU363069"/>
    </source>
</evidence>
<keyword evidence="4 7" id="KW-0540">Nuclease</keyword>
<feature type="domain" description="Calcineurin-like phosphoesterase" evidence="8">
    <location>
        <begin position="1"/>
        <end position="90"/>
    </location>
</feature>
<dbReference type="Gene3D" id="3.60.21.10">
    <property type="match status" value="1"/>
</dbReference>
<proteinExistence type="inferred from homology"/>
<keyword evidence="6 7" id="KW-0269">Exonuclease</keyword>
<evidence type="ECO:0000256" key="5">
    <source>
        <dbReference type="ARBA" id="ARBA00022801"/>
    </source>
</evidence>
<dbReference type="Pfam" id="PF00149">
    <property type="entry name" value="Metallophos"/>
    <property type="match status" value="1"/>
</dbReference>
<comment type="caution">
    <text evidence="10">The sequence shown here is derived from an EMBL/GenBank/DDBJ whole genome shotgun (WGS) entry which is preliminary data.</text>
</comment>
<dbReference type="PANTHER" id="PTHR30337">
    <property type="entry name" value="COMPONENT OF ATP-DEPENDENT DSDNA EXONUCLEASE"/>
    <property type="match status" value="1"/>
</dbReference>
<dbReference type="PANTHER" id="PTHR30337:SF0">
    <property type="entry name" value="NUCLEASE SBCCD SUBUNIT D"/>
    <property type="match status" value="1"/>
</dbReference>
<gene>
    <name evidence="7 10" type="primary">sbcD</name>
    <name evidence="10" type="ORF">GCM10010218_09320</name>
</gene>
<feature type="domain" description="Nuclease SbcCD subunit D C-terminal" evidence="9">
    <location>
        <begin position="267"/>
        <end position="355"/>
    </location>
</feature>
<dbReference type="InterPro" id="IPR041796">
    <property type="entry name" value="Mre11_N"/>
</dbReference>
<dbReference type="InterPro" id="IPR004593">
    <property type="entry name" value="SbcD"/>
</dbReference>
<evidence type="ECO:0000256" key="1">
    <source>
        <dbReference type="ARBA" id="ARBA00010555"/>
    </source>
</evidence>
<sequence>MRLLHTSDWHLGRSFHRVSLLDAQRAFLDHLVATVRAERVDAVLVAGDVYDRAVPPLAAVELFDDALHRLADLGVPTVMISGNHDSARRLGVGAGLIQRAGIHLRTDPAGCGTPVVLADAHGDVAFYGLPYLEPALVRDTLGAPAASHAAVLGAAMDRVRADLAARPAGTRAVVLAHAFVTGGTPSDSERDISVGGVGSVPAALFDGVHYAALGHLHGCQTLSPRVRYSGSPLAYSFSEADHRKSMWLADLAADGTVTAERVDCPVPRPLARIRGHLEDLLADPALERHEDAWVEATLTDPVRPRDPMARLARRFPHTVSLLFEPDRAPGDPLLSYARRLHGRTDRQIAEDFVAHVRGGQGPDAAERAVLTAALDAVRVTDTVREVAR</sequence>
<reference evidence="10" key="1">
    <citation type="journal article" date="2014" name="Int. J. Syst. Evol. Microbiol.">
        <title>Complete genome sequence of Corynebacterium casei LMG S-19264T (=DSM 44701T), isolated from a smear-ripened cheese.</title>
        <authorList>
            <consortium name="US DOE Joint Genome Institute (JGI-PGF)"/>
            <person name="Walter F."/>
            <person name="Albersmeier A."/>
            <person name="Kalinowski J."/>
            <person name="Ruckert C."/>
        </authorList>
    </citation>
    <scope>NUCLEOTIDE SEQUENCE</scope>
    <source>
        <strain evidence="10">JCM 4059</strain>
    </source>
</reference>
<evidence type="ECO:0000256" key="4">
    <source>
        <dbReference type="ARBA" id="ARBA00022722"/>
    </source>
</evidence>
<dbReference type="GO" id="GO:0006260">
    <property type="term" value="P:DNA replication"/>
    <property type="evidence" value="ECO:0007669"/>
    <property type="project" value="UniProtKB-KW"/>
</dbReference>
<dbReference type="CDD" id="cd00840">
    <property type="entry name" value="MPP_Mre11_N"/>
    <property type="match status" value="1"/>
</dbReference>
<dbReference type="GO" id="GO:0008408">
    <property type="term" value="F:3'-5' exonuclease activity"/>
    <property type="evidence" value="ECO:0007669"/>
    <property type="project" value="InterPro"/>
</dbReference>
<dbReference type="InterPro" id="IPR004843">
    <property type="entry name" value="Calcineurin-like_PHP"/>
</dbReference>
<evidence type="ECO:0000313" key="11">
    <source>
        <dbReference type="Proteomes" id="UP000638313"/>
    </source>
</evidence>
<reference evidence="10" key="2">
    <citation type="submission" date="2020-09" db="EMBL/GenBank/DDBJ databases">
        <authorList>
            <person name="Sun Q."/>
            <person name="Ohkuma M."/>
        </authorList>
    </citation>
    <scope>NUCLEOTIDE SEQUENCE</scope>
    <source>
        <strain evidence="10">JCM 4059</strain>
    </source>
</reference>
<name>A0A919AYR6_9ACTN</name>
<evidence type="ECO:0000259" key="8">
    <source>
        <dbReference type="Pfam" id="PF00149"/>
    </source>
</evidence>
<dbReference type="Pfam" id="PF12320">
    <property type="entry name" value="SbcD_C"/>
    <property type="match status" value="1"/>
</dbReference>
<keyword evidence="7" id="KW-0233">DNA recombination</keyword>
<dbReference type="GO" id="GO:0004519">
    <property type="term" value="F:endonuclease activity"/>
    <property type="evidence" value="ECO:0007669"/>
    <property type="project" value="UniProtKB-KW"/>
</dbReference>
<evidence type="ECO:0000256" key="2">
    <source>
        <dbReference type="ARBA" id="ARBA00011322"/>
    </source>
</evidence>
<evidence type="ECO:0000256" key="3">
    <source>
        <dbReference type="ARBA" id="ARBA00013365"/>
    </source>
</evidence>
<evidence type="ECO:0000313" key="10">
    <source>
        <dbReference type="EMBL" id="GHF30184.1"/>
    </source>
</evidence>
<dbReference type="AlphaFoldDB" id="A0A919AYR6"/>
<dbReference type="InterPro" id="IPR029052">
    <property type="entry name" value="Metallo-depent_PP-like"/>
</dbReference>
<evidence type="ECO:0000259" key="9">
    <source>
        <dbReference type="Pfam" id="PF12320"/>
    </source>
</evidence>
<dbReference type="Proteomes" id="UP000638313">
    <property type="component" value="Unassembled WGS sequence"/>
</dbReference>
<dbReference type="InterPro" id="IPR026843">
    <property type="entry name" value="SbcD_C"/>
</dbReference>
<dbReference type="SUPFAM" id="SSF56300">
    <property type="entry name" value="Metallo-dependent phosphatases"/>
    <property type="match status" value="1"/>
</dbReference>
<organism evidence="10 11">
    <name type="scientific">Streptomyces mashuensis</name>
    <dbReference type="NCBI Taxonomy" id="33904"/>
    <lineage>
        <taxon>Bacteria</taxon>
        <taxon>Bacillati</taxon>
        <taxon>Actinomycetota</taxon>
        <taxon>Actinomycetes</taxon>
        <taxon>Kitasatosporales</taxon>
        <taxon>Streptomycetaceae</taxon>
        <taxon>Streptomyces</taxon>
    </lineage>
</organism>
<keyword evidence="7" id="KW-0255">Endonuclease</keyword>
<dbReference type="RefSeq" id="WP_190128038.1">
    <property type="nucleotide sequence ID" value="NZ_BNBD01000001.1"/>
</dbReference>
<dbReference type="NCBIfam" id="TIGR00619">
    <property type="entry name" value="sbcd"/>
    <property type="match status" value="1"/>
</dbReference>
<evidence type="ECO:0000256" key="6">
    <source>
        <dbReference type="ARBA" id="ARBA00022839"/>
    </source>
</evidence>
<keyword evidence="5 7" id="KW-0378">Hydrolase</keyword>
<comment type="similarity">
    <text evidence="1 7">Belongs to the SbcD family.</text>
</comment>
<dbReference type="GO" id="GO:0006310">
    <property type="term" value="P:DNA recombination"/>
    <property type="evidence" value="ECO:0007669"/>
    <property type="project" value="UniProtKB-KW"/>
</dbReference>
<comment type="function">
    <text evidence="7">SbcCD cleaves DNA hairpin structures. These structures can inhibit DNA replication and are intermediates in certain DNA recombination reactions. The complex acts as a 3'-&gt;5' double strand exonuclease that can open hairpins. It also has a 5' single-strand endonuclease activity.</text>
</comment>